<dbReference type="InterPro" id="IPR007110">
    <property type="entry name" value="Ig-like_dom"/>
</dbReference>
<accession>Q2SNE5</accession>
<feature type="compositionally biased region" description="Low complexity" evidence="1">
    <location>
        <begin position="144"/>
        <end position="244"/>
    </location>
</feature>
<dbReference type="SUPFAM" id="SSF49265">
    <property type="entry name" value="Fibronectin type III"/>
    <property type="match status" value="1"/>
</dbReference>
<dbReference type="RefSeq" id="WP_011394904.1">
    <property type="nucleotide sequence ID" value="NC_007645.1"/>
</dbReference>
<feature type="compositionally biased region" description="Gly residues" evidence="1">
    <location>
        <begin position="130"/>
        <end position="143"/>
    </location>
</feature>
<name>Q2SNE5_HAHCH</name>
<dbReference type="Pfam" id="PF13927">
    <property type="entry name" value="Ig_3"/>
    <property type="match status" value="1"/>
</dbReference>
<dbReference type="eggNOG" id="COG2804">
    <property type="taxonomic scope" value="Bacteria"/>
</dbReference>
<protein>
    <submittedName>
        <fullName evidence="3">Type II secretory pathway, ATPase PulE/Tfp pilus assembly pathway, ATPase PilB</fullName>
    </submittedName>
</protein>
<evidence type="ECO:0000313" key="3">
    <source>
        <dbReference type="EMBL" id="ABC27829.1"/>
    </source>
</evidence>
<dbReference type="KEGG" id="hch:HCH_00941"/>
<dbReference type="SUPFAM" id="SSF160246">
    <property type="entry name" value="EspE N-terminal domain-like"/>
    <property type="match status" value="1"/>
</dbReference>
<dbReference type="InterPro" id="IPR037257">
    <property type="entry name" value="T2SS_E_N_sf"/>
</dbReference>
<evidence type="ECO:0000256" key="1">
    <source>
        <dbReference type="SAM" id="MobiDB-lite"/>
    </source>
</evidence>
<dbReference type="InterPro" id="IPR036179">
    <property type="entry name" value="Ig-like_dom_sf"/>
</dbReference>
<proteinExistence type="predicted"/>
<dbReference type="InterPro" id="IPR003599">
    <property type="entry name" value="Ig_sub"/>
</dbReference>
<feature type="compositionally biased region" description="Low complexity" evidence="1">
    <location>
        <begin position="99"/>
        <end position="115"/>
    </location>
</feature>
<dbReference type="InterPro" id="IPR003961">
    <property type="entry name" value="FN3_dom"/>
</dbReference>
<evidence type="ECO:0000313" key="4">
    <source>
        <dbReference type="Proteomes" id="UP000000238"/>
    </source>
</evidence>
<dbReference type="SUPFAM" id="SSF48726">
    <property type="entry name" value="Immunoglobulin"/>
    <property type="match status" value="1"/>
</dbReference>
<dbReference type="Proteomes" id="UP000000238">
    <property type="component" value="Chromosome"/>
</dbReference>
<reference evidence="3 4" key="1">
    <citation type="journal article" date="2005" name="Nucleic Acids Res.">
        <title>Genomic blueprint of Hahella chejuensis, a marine microbe producing an algicidal agent.</title>
        <authorList>
            <person name="Jeong H."/>
            <person name="Yim J.H."/>
            <person name="Lee C."/>
            <person name="Choi S.-H."/>
            <person name="Park Y.K."/>
            <person name="Yoon S.H."/>
            <person name="Hur C.-G."/>
            <person name="Kang H.-Y."/>
            <person name="Kim D."/>
            <person name="Lee H.H."/>
            <person name="Park K.H."/>
            <person name="Park S.-H."/>
            <person name="Park H.-S."/>
            <person name="Lee H.K."/>
            <person name="Oh T.K."/>
            <person name="Kim J.F."/>
        </authorList>
    </citation>
    <scope>NUCLEOTIDE SEQUENCE [LARGE SCALE GENOMIC DNA]</scope>
    <source>
        <strain evidence="3 4">KCTC 2396</strain>
    </source>
</reference>
<feature type="domain" description="Ig-like" evidence="2">
    <location>
        <begin position="236"/>
        <end position="328"/>
    </location>
</feature>
<dbReference type="InterPro" id="IPR013783">
    <property type="entry name" value="Ig-like_fold"/>
</dbReference>
<keyword evidence="4" id="KW-1185">Reference proteome</keyword>
<dbReference type="InterPro" id="IPR036116">
    <property type="entry name" value="FN3_sf"/>
</dbReference>
<feature type="region of interest" description="Disordered" evidence="1">
    <location>
        <begin position="90"/>
        <end position="244"/>
    </location>
</feature>
<dbReference type="PROSITE" id="PS50835">
    <property type="entry name" value="IG_LIKE"/>
    <property type="match status" value="1"/>
</dbReference>
<dbReference type="Gene3D" id="2.60.40.10">
    <property type="entry name" value="Immunoglobulins"/>
    <property type="match status" value="2"/>
</dbReference>
<gene>
    <name evidence="3" type="ordered locus">HCH_00941</name>
</gene>
<dbReference type="HOGENOM" id="CLU_656835_0_0_6"/>
<dbReference type="EMBL" id="CP000155">
    <property type="protein sequence ID" value="ABC27829.1"/>
    <property type="molecule type" value="Genomic_DNA"/>
</dbReference>
<organism evidence="3 4">
    <name type="scientific">Hahella chejuensis (strain KCTC 2396)</name>
    <dbReference type="NCBI Taxonomy" id="349521"/>
    <lineage>
        <taxon>Bacteria</taxon>
        <taxon>Pseudomonadati</taxon>
        <taxon>Pseudomonadota</taxon>
        <taxon>Gammaproteobacteria</taxon>
        <taxon>Oceanospirillales</taxon>
        <taxon>Hahellaceae</taxon>
        <taxon>Hahella</taxon>
    </lineage>
</organism>
<sequence>MAEAPVSSSDKTRLGDLLLERNLITQEQLERAMSLQKASHKKLGEILVEEHLVSDRQIRRTLKIQRNLRRTVLTSVLTLSPLFLAGCGGATPASAAPKTQTSTESSITVSETELSGDTVLDSSYTTSTKGGKGGTKGGGGRWGDGSNNSTTDTSTDTSGTTTTTQDPFSPTTNTSGATQSSDPFSPSDTTTDTSQTTDPFSPTTDTTASSSNQTTDSGQTDTGDTTLAPDTSTQDPTTDQTQSDDVNIVISLPPASQSAAVGSSVTLNVSASGNNTLYYQWRKNGQNIPDAVTSSYTITNVSEADAGSYDVMIGNESGVVISDAATLDVVIDRTALLSWTPPATREDGSVLAASEIQLYRIYHLSEDGSVETVYEAAPDEISFSFDNLPVGTHYFAVSAVDVNGLESDTSDIVTKKVL</sequence>
<evidence type="ECO:0000259" key="2">
    <source>
        <dbReference type="PROSITE" id="PS50835"/>
    </source>
</evidence>
<dbReference type="STRING" id="349521.HCH_00941"/>
<dbReference type="eggNOG" id="COG4733">
    <property type="taxonomic scope" value="Bacteria"/>
</dbReference>
<dbReference type="OrthoDB" id="6089850at2"/>
<dbReference type="AlphaFoldDB" id="Q2SNE5"/>
<dbReference type="SMART" id="SM00409">
    <property type="entry name" value="IG"/>
    <property type="match status" value="1"/>
</dbReference>
<dbReference type="CDD" id="cd00063">
    <property type="entry name" value="FN3"/>
    <property type="match status" value="1"/>
</dbReference>